<accession>A0A6N3CVQ8</accession>
<dbReference type="SUPFAM" id="SSF47413">
    <property type="entry name" value="lambda repressor-like DNA-binding domains"/>
    <property type="match status" value="1"/>
</dbReference>
<organism evidence="4">
    <name type="scientific">Clostridium tertium</name>
    <dbReference type="NCBI Taxonomy" id="1559"/>
    <lineage>
        <taxon>Bacteria</taxon>
        <taxon>Bacillati</taxon>
        <taxon>Bacillota</taxon>
        <taxon>Clostridia</taxon>
        <taxon>Eubacteriales</taxon>
        <taxon>Clostridiaceae</taxon>
        <taxon>Clostridium</taxon>
    </lineage>
</organism>
<keyword evidence="2" id="KW-0812">Transmembrane</keyword>
<reference evidence="4" key="1">
    <citation type="submission" date="2019-11" db="EMBL/GenBank/DDBJ databases">
        <authorList>
            <person name="Feng L."/>
        </authorList>
    </citation>
    <scope>NUCLEOTIDE SEQUENCE</scope>
    <source>
        <strain evidence="4">CTertiumLFYP3</strain>
    </source>
</reference>
<dbReference type="CDD" id="cd00093">
    <property type="entry name" value="HTH_XRE"/>
    <property type="match status" value="1"/>
</dbReference>
<evidence type="ECO:0000256" key="2">
    <source>
        <dbReference type="SAM" id="Phobius"/>
    </source>
</evidence>
<dbReference type="PROSITE" id="PS50943">
    <property type="entry name" value="HTH_CROC1"/>
    <property type="match status" value="1"/>
</dbReference>
<dbReference type="Pfam" id="PF01381">
    <property type="entry name" value="HTH_3"/>
    <property type="match status" value="1"/>
</dbReference>
<keyword evidence="1" id="KW-0238">DNA-binding</keyword>
<evidence type="ECO:0000313" key="4">
    <source>
        <dbReference type="EMBL" id="VYU17563.1"/>
    </source>
</evidence>
<dbReference type="GO" id="GO:0003677">
    <property type="term" value="F:DNA binding"/>
    <property type="evidence" value="ECO:0007669"/>
    <property type="project" value="UniProtKB-KW"/>
</dbReference>
<evidence type="ECO:0000256" key="1">
    <source>
        <dbReference type="ARBA" id="ARBA00023125"/>
    </source>
</evidence>
<dbReference type="PANTHER" id="PTHR46558">
    <property type="entry name" value="TRACRIPTIONAL REGULATORY PROTEIN-RELATED-RELATED"/>
    <property type="match status" value="1"/>
</dbReference>
<feature type="transmembrane region" description="Helical" evidence="2">
    <location>
        <begin position="86"/>
        <end position="105"/>
    </location>
</feature>
<dbReference type="EMBL" id="CACRTO010000017">
    <property type="protein sequence ID" value="VYU17563.1"/>
    <property type="molecule type" value="Genomic_DNA"/>
</dbReference>
<keyword evidence="2" id="KW-0472">Membrane</keyword>
<dbReference type="SMART" id="SM00530">
    <property type="entry name" value="HTH_XRE"/>
    <property type="match status" value="1"/>
</dbReference>
<dbReference type="Gene3D" id="1.10.260.40">
    <property type="entry name" value="lambda repressor-like DNA-binding domains"/>
    <property type="match status" value="1"/>
</dbReference>
<keyword evidence="2" id="KW-1133">Transmembrane helix</keyword>
<gene>
    <name evidence="4" type="primary">immR_2</name>
    <name evidence="4" type="ORF">CTLFYP3_01664</name>
</gene>
<feature type="transmembrane region" description="Helical" evidence="2">
    <location>
        <begin position="111"/>
        <end position="135"/>
    </location>
</feature>
<name>A0A6N3CVQ8_9CLOT</name>
<dbReference type="PANTHER" id="PTHR46558:SF15">
    <property type="entry name" value="HELIX-TURN-HELIX DOMAIN PROTEIN"/>
    <property type="match status" value="1"/>
</dbReference>
<protein>
    <submittedName>
        <fullName evidence="4">HTH-type transcriptional regulator ImmR</fullName>
    </submittedName>
</protein>
<feature type="domain" description="HTH cro/C1-type" evidence="3">
    <location>
        <begin position="8"/>
        <end position="62"/>
    </location>
</feature>
<proteinExistence type="predicted"/>
<evidence type="ECO:0000259" key="3">
    <source>
        <dbReference type="PROSITE" id="PS50943"/>
    </source>
</evidence>
<sequence>MMEVGKKIKNARVKSSLTQEQVAGKIMVSRQTLSNWENGKSLPDILSVIKLSDLYQISLDELLKGDQKMIEKIEKDTSIVKSNRKLMIIGYVALALAMILTAIDISTTNPIFDFIGAASPWVLLGVGVACICTYISNKKEN</sequence>
<dbReference type="InterPro" id="IPR010982">
    <property type="entry name" value="Lambda_DNA-bd_dom_sf"/>
</dbReference>
<dbReference type="AlphaFoldDB" id="A0A6N3CVQ8"/>
<dbReference type="RefSeq" id="WP_421755567.1">
    <property type="nucleotide sequence ID" value="NZ_CACRTO010000017.1"/>
</dbReference>
<dbReference type="InterPro" id="IPR001387">
    <property type="entry name" value="Cro/C1-type_HTH"/>
</dbReference>